<evidence type="ECO:0000313" key="7">
    <source>
        <dbReference type="EMBL" id="PBK06178.1"/>
    </source>
</evidence>
<protein>
    <submittedName>
        <fullName evidence="7">Glycerate dehydrogenase</fullName>
        <ecNumber evidence="7">1.1.1.29</ecNumber>
    </submittedName>
</protein>
<evidence type="ECO:0000259" key="6">
    <source>
        <dbReference type="Pfam" id="PF02826"/>
    </source>
</evidence>
<dbReference type="GO" id="GO:0008465">
    <property type="term" value="F:hydroxypyruvate reductase (NADH) activity"/>
    <property type="evidence" value="ECO:0007669"/>
    <property type="project" value="UniProtKB-EC"/>
</dbReference>
<dbReference type="CDD" id="cd12162">
    <property type="entry name" value="2-Hacid_dh_4"/>
    <property type="match status" value="1"/>
</dbReference>
<dbReference type="PANTHER" id="PTHR43761">
    <property type="entry name" value="D-ISOMER SPECIFIC 2-HYDROXYACID DEHYDROGENASE FAMILY PROTEIN (AFU_ORTHOLOGUE AFUA_1G13630)"/>
    <property type="match status" value="1"/>
</dbReference>
<keyword evidence="3" id="KW-0520">NAD</keyword>
<evidence type="ECO:0000256" key="3">
    <source>
        <dbReference type="ARBA" id="ARBA00023027"/>
    </source>
</evidence>
<evidence type="ECO:0000256" key="1">
    <source>
        <dbReference type="ARBA" id="ARBA00005854"/>
    </source>
</evidence>
<evidence type="ECO:0000256" key="2">
    <source>
        <dbReference type="ARBA" id="ARBA00023002"/>
    </source>
</evidence>
<dbReference type="PROSITE" id="PS00671">
    <property type="entry name" value="D_2_HYDROXYACID_DH_3"/>
    <property type="match status" value="1"/>
</dbReference>
<dbReference type="GO" id="GO:0051287">
    <property type="term" value="F:NAD binding"/>
    <property type="evidence" value="ECO:0007669"/>
    <property type="project" value="InterPro"/>
</dbReference>
<comment type="caution">
    <text evidence="7">The sequence shown here is derived from an EMBL/GenBank/DDBJ whole genome shotgun (WGS) entry which is preliminary data.</text>
</comment>
<accession>A0A2A3MMY5</accession>
<dbReference type="AlphaFoldDB" id="A0A2A3MMY5"/>
<dbReference type="EMBL" id="NTMR01000002">
    <property type="protein sequence ID" value="PBK06178.1"/>
    <property type="molecule type" value="Genomic_DNA"/>
</dbReference>
<comment type="similarity">
    <text evidence="1 4">Belongs to the D-isomer specific 2-hydroxyacid dehydrogenase family.</text>
</comment>
<organism evidence="7 8">
    <name type="scientific">Pseudomonas abyssi</name>
    <dbReference type="NCBI Taxonomy" id="170540"/>
    <lineage>
        <taxon>Bacteria</taxon>
        <taxon>Pseudomonadati</taxon>
        <taxon>Pseudomonadota</taxon>
        <taxon>Gammaproteobacteria</taxon>
        <taxon>Pseudomonadales</taxon>
        <taxon>Pseudomonadaceae</taxon>
        <taxon>Pseudomonas</taxon>
    </lineage>
</organism>
<dbReference type="InterPro" id="IPR050418">
    <property type="entry name" value="D-iso_2-hydroxyacid_DH_PdxB"/>
</dbReference>
<proteinExistence type="inferred from homology"/>
<dbReference type="NCBIfam" id="NF005069">
    <property type="entry name" value="PRK06487.1"/>
    <property type="match status" value="1"/>
</dbReference>
<feature type="domain" description="D-isomer specific 2-hydroxyacid dehydrogenase catalytic" evidence="5">
    <location>
        <begin position="39"/>
        <end position="317"/>
    </location>
</feature>
<dbReference type="EC" id="1.1.1.29" evidence="7"/>
<evidence type="ECO:0000256" key="4">
    <source>
        <dbReference type="RuleBase" id="RU003719"/>
    </source>
</evidence>
<dbReference type="InterPro" id="IPR029753">
    <property type="entry name" value="D-isomer_DH_CS"/>
</dbReference>
<keyword evidence="8" id="KW-1185">Reference proteome</keyword>
<keyword evidence="2 4" id="KW-0560">Oxidoreductase</keyword>
<dbReference type="SUPFAM" id="SSF51735">
    <property type="entry name" value="NAD(P)-binding Rossmann-fold domains"/>
    <property type="match status" value="1"/>
</dbReference>
<sequence length="322" mass="34441">MQEGLSTVFLDRASLDQGDLDLSGLEGTASVFTSYPRTAASEVSERLQGQQVVITNKVVIDRALMQANPQLKLILIAATGTNNVDLEAAREQGIVVCNCQAYGTPAVAQHTLMLMLVLITRFESYREAVRGGAWQRSEQFCLLDYPIGELSGRTLGILGYGELGQAVARLAEAFGMRVLVGALPGREREGRPALEHFLPAIDVLSLHCPLTEATRDLIGAPELALMKPGSLVINAGRGGLVNEAALAAALRFGHLGGAACDVLTVEPPVDGNPLLDADLPNLVITPHSAWGSREARQRIVEQLRENLLGFADGQMLRQVGIC</sequence>
<gene>
    <name evidence="7" type="ORF">CNQ84_02040</name>
</gene>
<dbReference type="PANTHER" id="PTHR43761:SF1">
    <property type="entry name" value="D-ISOMER SPECIFIC 2-HYDROXYACID DEHYDROGENASE CATALYTIC DOMAIN-CONTAINING PROTEIN-RELATED"/>
    <property type="match status" value="1"/>
</dbReference>
<evidence type="ECO:0000259" key="5">
    <source>
        <dbReference type="Pfam" id="PF00389"/>
    </source>
</evidence>
<feature type="domain" description="D-isomer specific 2-hydroxyacid dehydrogenase NAD-binding" evidence="6">
    <location>
        <begin position="112"/>
        <end position="289"/>
    </location>
</feature>
<dbReference type="Proteomes" id="UP000242313">
    <property type="component" value="Unassembled WGS sequence"/>
</dbReference>
<dbReference type="RefSeq" id="WP_096003243.1">
    <property type="nucleotide sequence ID" value="NZ_NTMR01000002.1"/>
</dbReference>
<dbReference type="Pfam" id="PF02826">
    <property type="entry name" value="2-Hacid_dh_C"/>
    <property type="match status" value="1"/>
</dbReference>
<evidence type="ECO:0000313" key="8">
    <source>
        <dbReference type="Proteomes" id="UP000242313"/>
    </source>
</evidence>
<reference evidence="7 8" key="1">
    <citation type="submission" date="2017-09" db="EMBL/GenBank/DDBJ databases">
        <title>Pseudomonas abyssi sp. nov. isolated from Abyssopelagic Water.</title>
        <authorList>
            <person name="Wei Y."/>
        </authorList>
    </citation>
    <scope>NUCLEOTIDE SEQUENCE [LARGE SCALE GENOMIC DNA]</scope>
    <source>
        <strain evidence="7 8">MT5</strain>
    </source>
</reference>
<dbReference type="SUPFAM" id="SSF52283">
    <property type="entry name" value="Formate/glycerate dehydrogenase catalytic domain-like"/>
    <property type="match status" value="1"/>
</dbReference>
<dbReference type="InterPro" id="IPR036291">
    <property type="entry name" value="NAD(P)-bd_dom_sf"/>
</dbReference>
<name>A0A2A3MMY5_9PSED</name>
<dbReference type="InterPro" id="IPR006140">
    <property type="entry name" value="D-isomer_DH_NAD-bd"/>
</dbReference>
<dbReference type="Gene3D" id="3.40.50.720">
    <property type="entry name" value="NAD(P)-binding Rossmann-like Domain"/>
    <property type="match status" value="2"/>
</dbReference>
<dbReference type="Pfam" id="PF00389">
    <property type="entry name" value="2-Hacid_dh"/>
    <property type="match status" value="1"/>
</dbReference>
<dbReference type="InterPro" id="IPR006139">
    <property type="entry name" value="D-isomer_2_OHA_DH_cat_dom"/>
</dbReference>